<dbReference type="PROSITE" id="PS50222">
    <property type="entry name" value="EF_HAND_2"/>
    <property type="match status" value="3"/>
</dbReference>
<dbReference type="AlphaFoldDB" id="A0A1P8JZ96"/>
<dbReference type="STRING" id="1842727.RD110_19225"/>
<dbReference type="Proteomes" id="UP000186609">
    <property type="component" value="Chromosome"/>
</dbReference>
<evidence type="ECO:0000313" key="4">
    <source>
        <dbReference type="EMBL" id="APW39077.1"/>
    </source>
</evidence>
<dbReference type="RefSeq" id="WP_076201174.1">
    <property type="nucleotide sequence ID" value="NZ_CP019236.1"/>
</dbReference>
<dbReference type="InterPro" id="IPR018247">
    <property type="entry name" value="EF_Hand_1_Ca_BS"/>
</dbReference>
<reference evidence="4 5" key="1">
    <citation type="submission" date="2017-01" db="EMBL/GenBank/DDBJ databases">
        <authorList>
            <person name="Mah S.A."/>
            <person name="Swanson W.J."/>
            <person name="Moy G.W."/>
            <person name="Vacquier V.D."/>
        </authorList>
    </citation>
    <scope>NUCLEOTIDE SEQUENCE [LARGE SCALE GENOMIC DNA]</scope>
    <source>
        <strain evidence="4 5">DCY110</strain>
    </source>
</reference>
<dbReference type="SUPFAM" id="SSF47473">
    <property type="entry name" value="EF-hand"/>
    <property type="match status" value="2"/>
</dbReference>
<dbReference type="OrthoDB" id="8903766at2"/>
<dbReference type="GO" id="GO:0005509">
    <property type="term" value="F:calcium ion binding"/>
    <property type="evidence" value="ECO:0007669"/>
    <property type="project" value="InterPro"/>
</dbReference>
<dbReference type="GO" id="GO:0051480">
    <property type="term" value="P:regulation of cytosolic calcium ion concentration"/>
    <property type="evidence" value="ECO:0007669"/>
    <property type="project" value="TreeGrafter"/>
</dbReference>
<feature type="domain" description="EF-hand" evidence="3">
    <location>
        <begin position="66"/>
        <end position="101"/>
    </location>
</feature>
<dbReference type="GO" id="GO:0005829">
    <property type="term" value="C:cytosol"/>
    <property type="evidence" value="ECO:0007669"/>
    <property type="project" value="TreeGrafter"/>
</dbReference>
<dbReference type="InterPro" id="IPR011992">
    <property type="entry name" value="EF-hand-dom_pair"/>
</dbReference>
<dbReference type="InterPro" id="IPR051001">
    <property type="entry name" value="Calbindin_Ca-bind"/>
</dbReference>
<name>A0A1P8JZ96_9BURK</name>
<protein>
    <recommendedName>
        <fullName evidence="3">EF-hand domain-containing protein</fullName>
    </recommendedName>
</protein>
<dbReference type="Pfam" id="PF13202">
    <property type="entry name" value="EF-hand_5"/>
    <property type="match status" value="2"/>
</dbReference>
<evidence type="ECO:0000259" key="3">
    <source>
        <dbReference type="PROSITE" id="PS50222"/>
    </source>
</evidence>
<accession>A0A1P8JZ96</accession>
<gene>
    <name evidence="4" type="ORF">RD110_19225</name>
</gene>
<feature type="region of interest" description="Disordered" evidence="2">
    <location>
        <begin position="239"/>
        <end position="259"/>
    </location>
</feature>
<dbReference type="KEGG" id="rhy:RD110_19225"/>
<dbReference type="PANTHER" id="PTHR19972">
    <property type="entry name" value="CALBINDIN"/>
    <property type="match status" value="1"/>
</dbReference>
<feature type="domain" description="EF-hand" evidence="3">
    <location>
        <begin position="27"/>
        <end position="62"/>
    </location>
</feature>
<organism evidence="4 5">
    <name type="scientific">Rhodoferax koreensis</name>
    <dbReference type="NCBI Taxonomy" id="1842727"/>
    <lineage>
        <taxon>Bacteria</taxon>
        <taxon>Pseudomonadati</taxon>
        <taxon>Pseudomonadota</taxon>
        <taxon>Betaproteobacteria</taxon>
        <taxon>Burkholderiales</taxon>
        <taxon>Comamonadaceae</taxon>
        <taxon>Rhodoferax</taxon>
    </lineage>
</organism>
<feature type="compositionally biased region" description="Polar residues" evidence="2">
    <location>
        <begin position="239"/>
        <end position="248"/>
    </location>
</feature>
<dbReference type="Gene3D" id="1.10.238.10">
    <property type="entry name" value="EF-hand"/>
    <property type="match status" value="3"/>
</dbReference>
<evidence type="ECO:0000313" key="5">
    <source>
        <dbReference type="Proteomes" id="UP000186609"/>
    </source>
</evidence>
<feature type="compositionally biased region" description="Polar residues" evidence="2">
    <location>
        <begin position="160"/>
        <end position="172"/>
    </location>
</feature>
<feature type="domain" description="EF-hand" evidence="3">
    <location>
        <begin position="121"/>
        <end position="156"/>
    </location>
</feature>
<evidence type="ECO:0000256" key="2">
    <source>
        <dbReference type="SAM" id="MobiDB-lite"/>
    </source>
</evidence>
<dbReference type="InterPro" id="IPR002048">
    <property type="entry name" value="EF_hand_dom"/>
</dbReference>
<dbReference type="PANTHER" id="PTHR19972:SF10">
    <property type="entry name" value="CALBINDIN-32"/>
    <property type="match status" value="1"/>
</dbReference>
<dbReference type="Pfam" id="PF13499">
    <property type="entry name" value="EF-hand_7"/>
    <property type="match status" value="1"/>
</dbReference>
<evidence type="ECO:0000256" key="1">
    <source>
        <dbReference type="ARBA" id="ARBA00022837"/>
    </source>
</evidence>
<keyword evidence="5" id="KW-1185">Reference proteome</keyword>
<keyword evidence="1" id="KW-0106">Calcium</keyword>
<proteinExistence type="predicted"/>
<dbReference type="EMBL" id="CP019236">
    <property type="protein sequence ID" value="APW39077.1"/>
    <property type="molecule type" value="Genomic_DNA"/>
</dbReference>
<feature type="region of interest" description="Disordered" evidence="2">
    <location>
        <begin position="153"/>
        <end position="180"/>
    </location>
</feature>
<sequence>MSSINGISGGGASGDAWAQLRAARAATQSRIQNQLLAKVDADGSGGVDSSELQTALDTIAKKTGVAVDTKATDLLAKADQNGDGSLGAAELEKALQSALPPPSTMDFAQSRSADNTAAMAAKSQAADDLFAKVDADGNGSIDKTELNALMQAMAQDEPATRSTTSSPGANSANDDRFDTNKDGVVSALELAAGTASGAAPTDPLAALFEAVDTDGDEKLSVSETDALAKQAATALETLQKASSMTGNSDGNGGTAEDKPFDLRTLAQLVLKQYEAIASQGSSASTSASTLNATA</sequence>
<dbReference type="SMART" id="SM00054">
    <property type="entry name" value="EFh"/>
    <property type="match status" value="4"/>
</dbReference>
<dbReference type="PROSITE" id="PS00018">
    <property type="entry name" value="EF_HAND_1"/>
    <property type="match status" value="2"/>
</dbReference>